<evidence type="ECO:0000313" key="2">
    <source>
        <dbReference type="EMBL" id="CAI44261.1"/>
    </source>
</evidence>
<sequence length="118" mass="13146">MDRGVAQVASAPALGAGGRWFKSSRPDHFFIEEDKALLKEVKDMPIYRYVCEECGYETTVMHGINESPEVICEECGAKMKRTIGRVGIIFKGSGFYITDSRKSEKKKETASASSEKKD</sequence>
<dbReference type="AntiFam" id="ANF00013">
    <property type="entry name" value="tRNA translation"/>
</dbReference>
<dbReference type="NCBIfam" id="TIGR02605">
    <property type="entry name" value="CxxC_CxxC_SSSS"/>
    <property type="match status" value="1"/>
</dbReference>
<evidence type="ECO:0000313" key="3">
    <source>
        <dbReference type="EMBL" id="KUK23562.1"/>
    </source>
</evidence>
<evidence type="ECO:0000259" key="1">
    <source>
        <dbReference type="SMART" id="SM00834"/>
    </source>
</evidence>
<dbReference type="SMART" id="SM00834">
    <property type="entry name" value="CxxC_CXXC_SSSS"/>
    <property type="match status" value="1"/>
</dbReference>
<proteinExistence type="predicted"/>
<feature type="domain" description="Putative regulatory protein FmdB zinc ribbon" evidence="1">
    <location>
        <begin position="44"/>
        <end position="84"/>
    </location>
</feature>
<reference evidence="2" key="1">
    <citation type="journal article" date="2006" name="Genetics">
        <title>Recombination in Thermotoga: implications for species concepts and biogeography.</title>
        <authorList>
            <person name="Nesbo C.L."/>
            <person name="Dlutek M."/>
            <person name="Doolittle F.W."/>
        </authorList>
    </citation>
    <scope>NUCLEOTIDE SEQUENCE</scope>
    <source>
        <strain evidence="2">RKU10</strain>
    </source>
</reference>
<evidence type="ECO:0000313" key="4">
    <source>
        <dbReference type="Proteomes" id="UP000058636"/>
    </source>
</evidence>
<dbReference type="PANTHER" id="PTHR34404:SF2">
    <property type="entry name" value="CONSERVED SERINE RICH PROTEIN"/>
    <property type="match status" value="1"/>
</dbReference>
<gene>
    <name evidence="3" type="ORF">XD57_0347</name>
</gene>
<dbReference type="EMBL" id="LGFG01000016">
    <property type="protein sequence ID" value="KUK23562.1"/>
    <property type="molecule type" value="Genomic_DNA"/>
</dbReference>
<dbReference type="InterPro" id="IPR013429">
    <property type="entry name" value="Regulatory_FmdB_Zinc_ribbon"/>
</dbReference>
<name>Q5CBP2_9THEM</name>
<dbReference type="AlphaFoldDB" id="Q5CBP2"/>
<dbReference type="PANTHER" id="PTHR34404">
    <property type="entry name" value="REGULATORY PROTEIN, FMDB FAMILY"/>
    <property type="match status" value="1"/>
</dbReference>
<dbReference type="EMBL" id="AJ872268">
    <property type="protein sequence ID" value="CAI44261.1"/>
    <property type="molecule type" value="Genomic_DNA"/>
</dbReference>
<organism evidence="2">
    <name type="scientific">Thermotoga petrophila</name>
    <dbReference type="NCBI Taxonomy" id="93929"/>
    <lineage>
        <taxon>Bacteria</taxon>
        <taxon>Thermotogati</taxon>
        <taxon>Thermotogota</taxon>
        <taxon>Thermotogae</taxon>
        <taxon>Thermotogales</taxon>
        <taxon>Thermotogaceae</taxon>
        <taxon>Thermotoga</taxon>
    </lineage>
</organism>
<dbReference type="Pfam" id="PF09723">
    <property type="entry name" value="Zn_ribbon_8"/>
    <property type="match status" value="1"/>
</dbReference>
<dbReference type="Proteomes" id="UP000058636">
    <property type="component" value="Unassembled WGS sequence"/>
</dbReference>
<accession>Q5CBP2</accession>
<protein>
    <submittedName>
        <fullName evidence="3">Regulatory protein, FmdB family</fullName>
    </submittedName>
</protein>
<reference evidence="3 4" key="2">
    <citation type="journal article" date="2015" name="MBio">
        <title>Genome-Resolved Metagenomic Analysis Reveals Roles for Candidate Phyla and Other Microbial Community Members in Biogeochemical Transformations in Oil Reservoirs.</title>
        <authorList>
            <person name="Hu P."/>
            <person name="Tom L."/>
            <person name="Singh A."/>
            <person name="Thomas B.C."/>
            <person name="Baker B.J."/>
            <person name="Piceno Y.M."/>
            <person name="Andersen G.L."/>
            <person name="Banfield J.F."/>
        </authorList>
    </citation>
    <scope>NUCLEOTIDE SEQUENCE [LARGE SCALE GENOMIC DNA]</scope>
    <source>
        <strain evidence="3">46_26</strain>
    </source>
</reference>
<dbReference type="PATRIC" id="fig|93930.3.peg.1130"/>